<evidence type="ECO:0000256" key="1">
    <source>
        <dbReference type="ARBA" id="ARBA00005194"/>
    </source>
</evidence>
<dbReference type="RefSeq" id="WP_028255734.1">
    <property type="nucleotide sequence ID" value="NZ_CALXQD010000003.1"/>
</dbReference>
<dbReference type="InterPro" id="IPR020841">
    <property type="entry name" value="PKS_Beta-ketoAc_synthase_dom"/>
</dbReference>
<dbReference type="EC" id="2.3.1.179" evidence="3 14"/>
<evidence type="ECO:0000259" key="16">
    <source>
        <dbReference type="PROSITE" id="PS52004"/>
    </source>
</evidence>
<comment type="function">
    <text evidence="11 14">Involved in the type II fatty acid elongation cycle. Catalyzes the elongation of a wide range of acyl-ACP by the addition of two carbons from malonyl-ACP to an acyl acceptor. Can efficiently catalyze the conversion of palmitoleoyl-ACP (cis-hexadec-9-enoyl-ACP) to cis-vaccenoyl-ACP (cis-octadec-11-enoyl-ACP), an essential step in the thermal regulation of fatty acid composition.</text>
</comment>
<dbReference type="NCBIfam" id="TIGR03150">
    <property type="entry name" value="fabF"/>
    <property type="match status" value="1"/>
</dbReference>
<dbReference type="PIRSF" id="PIRSF000447">
    <property type="entry name" value="KAS_II"/>
    <property type="match status" value="1"/>
</dbReference>
<dbReference type="Gene3D" id="3.40.47.10">
    <property type="match status" value="1"/>
</dbReference>
<dbReference type="InterPro" id="IPR014031">
    <property type="entry name" value="Ketoacyl_synth_C"/>
</dbReference>
<keyword evidence="8" id="KW-0443">Lipid metabolism</keyword>
<comment type="catalytic activity">
    <reaction evidence="13 14">
        <text>a fatty acyl-[ACP] + malonyl-[ACP] + H(+) = a 3-oxoacyl-[ACP] + holo-[ACP] + CO2</text>
        <dbReference type="Rhea" id="RHEA:22836"/>
        <dbReference type="Rhea" id="RHEA-COMP:9623"/>
        <dbReference type="Rhea" id="RHEA-COMP:9685"/>
        <dbReference type="Rhea" id="RHEA-COMP:9916"/>
        <dbReference type="Rhea" id="RHEA-COMP:14125"/>
        <dbReference type="ChEBI" id="CHEBI:15378"/>
        <dbReference type="ChEBI" id="CHEBI:16526"/>
        <dbReference type="ChEBI" id="CHEBI:64479"/>
        <dbReference type="ChEBI" id="CHEBI:78449"/>
        <dbReference type="ChEBI" id="CHEBI:78776"/>
        <dbReference type="ChEBI" id="CHEBI:138651"/>
    </reaction>
</comment>
<comment type="catalytic activity">
    <reaction evidence="12 14">
        <text>(9Z)-hexadecenoyl-[ACP] + malonyl-[ACP] + H(+) = 3-oxo-(11Z)-octadecenoyl-[ACP] + holo-[ACP] + CO2</text>
        <dbReference type="Rhea" id="RHEA:55040"/>
        <dbReference type="Rhea" id="RHEA-COMP:9623"/>
        <dbReference type="Rhea" id="RHEA-COMP:9685"/>
        <dbReference type="Rhea" id="RHEA-COMP:10800"/>
        <dbReference type="Rhea" id="RHEA-COMP:14074"/>
        <dbReference type="ChEBI" id="CHEBI:15378"/>
        <dbReference type="ChEBI" id="CHEBI:16526"/>
        <dbReference type="ChEBI" id="CHEBI:64479"/>
        <dbReference type="ChEBI" id="CHEBI:78449"/>
        <dbReference type="ChEBI" id="CHEBI:83989"/>
        <dbReference type="ChEBI" id="CHEBI:138538"/>
        <dbReference type="EC" id="2.3.1.179"/>
    </reaction>
</comment>
<evidence type="ECO:0000256" key="9">
    <source>
        <dbReference type="ARBA" id="ARBA00023160"/>
    </source>
</evidence>
<evidence type="ECO:0000313" key="18">
    <source>
        <dbReference type="Proteomes" id="UP000707138"/>
    </source>
</evidence>
<proteinExistence type="inferred from homology"/>
<dbReference type="SMART" id="SM00825">
    <property type="entry name" value="PKS_KS"/>
    <property type="match status" value="1"/>
</dbReference>
<comment type="pathway">
    <text evidence="1 14">Lipid metabolism; fatty acid biosynthesis.</text>
</comment>
<keyword evidence="7" id="KW-0276">Fatty acid metabolism</keyword>
<keyword evidence="10 14" id="KW-0012">Acyltransferase</keyword>
<comment type="similarity">
    <text evidence="2 14 15">Belongs to the thiolase-like superfamily. Beta-ketoacyl-ACP synthases family.</text>
</comment>
<evidence type="ECO:0000256" key="11">
    <source>
        <dbReference type="ARBA" id="ARBA00024006"/>
    </source>
</evidence>
<evidence type="ECO:0000256" key="8">
    <source>
        <dbReference type="ARBA" id="ARBA00023098"/>
    </source>
</evidence>
<evidence type="ECO:0000256" key="7">
    <source>
        <dbReference type="ARBA" id="ARBA00022832"/>
    </source>
</evidence>
<dbReference type="Pfam" id="PF02801">
    <property type="entry name" value="Ketoacyl-synt_C"/>
    <property type="match status" value="1"/>
</dbReference>
<dbReference type="InterPro" id="IPR016039">
    <property type="entry name" value="Thiolase-like"/>
</dbReference>
<evidence type="ECO:0000256" key="4">
    <source>
        <dbReference type="ARBA" id="ARBA00014657"/>
    </source>
</evidence>
<keyword evidence="5 14" id="KW-0444">Lipid biosynthesis</keyword>
<dbReference type="PANTHER" id="PTHR11712">
    <property type="entry name" value="POLYKETIDE SYNTHASE-RELATED"/>
    <property type="match status" value="1"/>
</dbReference>
<evidence type="ECO:0000256" key="2">
    <source>
        <dbReference type="ARBA" id="ARBA00008467"/>
    </source>
</evidence>
<keyword evidence="18" id="KW-1185">Reference proteome</keyword>
<evidence type="ECO:0000256" key="15">
    <source>
        <dbReference type="RuleBase" id="RU003694"/>
    </source>
</evidence>
<dbReference type="SUPFAM" id="SSF53901">
    <property type="entry name" value="Thiolase-like"/>
    <property type="match status" value="2"/>
</dbReference>
<organism evidence="17 18">
    <name type="scientific">Veillonella magna</name>
    <dbReference type="NCBI Taxonomy" id="464322"/>
    <lineage>
        <taxon>Bacteria</taxon>
        <taxon>Bacillati</taxon>
        <taxon>Bacillota</taxon>
        <taxon>Negativicutes</taxon>
        <taxon>Veillonellales</taxon>
        <taxon>Veillonellaceae</taxon>
        <taxon>Veillonella</taxon>
    </lineage>
</organism>
<accession>A0ABS2GEA8</accession>
<evidence type="ECO:0000256" key="3">
    <source>
        <dbReference type="ARBA" id="ARBA00012356"/>
    </source>
</evidence>
<comment type="caution">
    <text evidence="17">The sequence shown here is derived from an EMBL/GenBank/DDBJ whole genome shotgun (WGS) entry which is preliminary data.</text>
</comment>
<dbReference type="NCBIfam" id="NF005589">
    <property type="entry name" value="PRK07314.1"/>
    <property type="match status" value="1"/>
</dbReference>
<dbReference type="InterPro" id="IPR014030">
    <property type="entry name" value="Ketoacyl_synth_N"/>
</dbReference>
<evidence type="ECO:0000256" key="13">
    <source>
        <dbReference type="ARBA" id="ARBA00047659"/>
    </source>
</evidence>
<reference evidence="17 18" key="1">
    <citation type="journal article" date="2021" name="Sci. Rep.">
        <title>The distribution of antibiotic resistance genes in chicken gut microbiota commensals.</title>
        <authorList>
            <person name="Juricova H."/>
            <person name="Matiasovicova J."/>
            <person name="Kubasova T."/>
            <person name="Cejkova D."/>
            <person name="Rychlik I."/>
        </authorList>
    </citation>
    <scope>NUCLEOTIDE SEQUENCE [LARGE SCALE GENOMIC DNA]</scope>
    <source>
        <strain evidence="17 18">An537</strain>
    </source>
</reference>
<evidence type="ECO:0000256" key="10">
    <source>
        <dbReference type="ARBA" id="ARBA00023315"/>
    </source>
</evidence>
<feature type="domain" description="Ketosynthase family 3 (KS3)" evidence="16">
    <location>
        <begin position="2"/>
        <end position="411"/>
    </location>
</feature>
<protein>
    <recommendedName>
        <fullName evidence="4 14">3-oxoacyl-[acyl-carrier-protein] synthase 2</fullName>
        <ecNumber evidence="3 14">2.3.1.179</ecNumber>
    </recommendedName>
</protein>
<evidence type="ECO:0000256" key="5">
    <source>
        <dbReference type="ARBA" id="ARBA00022516"/>
    </source>
</evidence>
<keyword evidence="6 14" id="KW-0808">Transferase</keyword>
<name>A0ABS2GEA8_9FIRM</name>
<dbReference type="NCBIfam" id="NF004970">
    <property type="entry name" value="PRK06333.1"/>
    <property type="match status" value="1"/>
</dbReference>
<sequence>MEKRVVITGLGAVTPVGIGKDAFYEALLAGKSGIGPITHFDASEYATRIAGEVKDFDITNYGVEKKEARRMDRSAEFAIAAAVMALEDSHLDLDEEDRDRCGTVVGTGIGGIDSIHDVYVTLFNKGPARVSPFAVPMMIANMVSGRVSIQLGLRGPAITDVTACASGTNAIGDAFRIVARGDADIMFAGGTEAAVSPGAVAGFASMKAMSTRNDEPELASRPFDAERDGFVMGEGAGIVVLEELEHAKARGAHIYAEVIGYGSNGDAYHITAPAPGGVQARKCMELAIKDAGIDPSEINYINAHGTSTGLNDKNETFAIKELFGDHAKDIAVNSTKSMTGHLLGAAGAIEAIVMAMAIETGKIHPTINLTNPDPELDLDYVPEGARELKVNCALSNSFGFGGHNATLLVRRYED</sequence>
<dbReference type="Pfam" id="PF00109">
    <property type="entry name" value="ketoacyl-synt"/>
    <property type="match status" value="1"/>
</dbReference>
<dbReference type="PROSITE" id="PS52004">
    <property type="entry name" value="KS3_2"/>
    <property type="match status" value="1"/>
</dbReference>
<dbReference type="CDD" id="cd00834">
    <property type="entry name" value="KAS_I_II"/>
    <property type="match status" value="1"/>
</dbReference>
<evidence type="ECO:0000313" key="17">
    <source>
        <dbReference type="EMBL" id="MBM6912045.1"/>
    </source>
</evidence>
<dbReference type="InterPro" id="IPR017568">
    <property type="entry name" value="3-oxoacyl-ACP_synth-2"/>
</dbReference>
<dbReference type="PANTHER" id="PTHR11712:SF336">
    <property type="entry name" value="3-OXOACYL-[ACYL-CARRIER-PROTEIN] SYNTHASE, MITOCHONDRIAL"/>
    <property type="match status" value="1"/>
</dbReference>
<dbReference type="EMBL" id="JACJLA010000002">
    <property type="protein sequence ID" value="MBM6912045.1"/>
    <property type="molecule type" value="Genomic_DNA"/>
</dbReference>
<keyword evidence="9 14" id="KW-0275">Fatty acid biosynthesis</keyword>
<dbReference type="Proteomes" id="UP000707138">
    <property type="component" value="Unassembled WGS sequence"/>
</dbReference>
<dbReference type="GO" id="GO:0004315">
    <property type="term" value="F:3-oxoacyl-[acyl-carrier-protein] synthase activity"/>
    <property type="evidence" value="ECO:0007669"/>
    <property type="project" value="UniProtKB-EC"/>
</dbReference>
<evidence type="ECO:0000256" key="6">
    <source>
        <dbReference type="ARBA" id="ARBA00022679"/>
    </source>
</evidence>
<evidence type="ECO:0000256" key="12">
    <source>
        <dbReference type="ARBA" id="ARBA00047318"/>
    </source>
</evidence>
<dbReference type="InterPro" id="IPR000794">
    <property type="entry name" value="Beta-ketoacyl_synthase"/>
</dbReference>
<evidence type="ECO:0000256" key="14">
    <source>
        <dbReference type="PIRNR" id="PIRNR000447"/>
    </source>
</evidence>
<gene>
    <name evidence="17" type="primary">fabF</name>
    <name evidence="17" type="ORF">H6A01_01705</name>
</gene>